<proteinExistence type="inferred from homology"/>
<evidence type="ECO:0000256" key="4">
    <source>
        <dbReference type="HAMAP-Rule" id="MF_02125"/>
    </source>
</evidence>
<dbReference type="PANTHER" id="PTHR47806">
    <property type="entry name" value="50S RIBOSOMAL PROTEIN L3 GLUTAMINE METHYLTRANSFERASE"/>
    <property type="match status" value="1"/>
</dbReference>
<evidence type="ECO:0000313" key="7">
    <source>
        <dbReference type="Proteomes" id="UP001203338"/>
    </source>
</evidence>
<evidence type="ECO:0000313" key="6">
    <source>
        <dbReference type="EMBL" id="MCL6268667.1"/>
    </source>
</evidence>
<feature type="domain" description="Methyltransferase small" evidence="5">
    <location>
        <begin position="136"/>
        <end position="222"/>
    </location>
</feature>
<dbReference type="PROSITE" id="PS00092">
    <property type="entry name" value="N6_MTASE"/>
    <property type="match status" value="1"/>
</dbReference>
<keyword evidence="3 4" id="KW-0949">S-adenosyl-L-methionine</keyword>
<dbReference type="InterPro" id="IPR004556">
    <property type="entry name" value="HemK-like"/>
</dbReference>
<accession>A0ABT0PBA6</accession>
<dbReference type="SUPFAM" id="SSF53335">
    <property type="entry name" value="S-adenosyl-L-methionine-dependent methyltransferases"/>
    <property type="match status" value="1"/>
</dbReference>
<comment type="catalytic activity">
    <reaction evidence="4">
        <text>L-glutaminyl-[ribosomal protein uL3] + S-adenosyl-L-methionine = N(5)-methyl-L-glutaminyl-[ribosomal protein uL3] + S-adenosyl-L-homocysteine + H(+)</text>
        <dbReference type="Rhea" id="RHEA:45020"/>
        <dbReference type="Rhea" id="RHEA-COMP:11063"/>
        <dbReference type="Rhea" id="RHEA-COMP:11064"/>
        <dbReference type="ChEBI" id="CHEBI:15378"/>
        <dbReference type="ChEBI" id="CHEBI:30011"/>
        <dbReference type="ChEBI" id="CHEBI:57856"/>
        <dbReference type="ChEBI" id="CHEBI:59789"/>
        <dbReference type="ChEBI" id="CHEBI:61891"/>
        <dbReference type="EC" id="2.1.1.298"/>
    </reaction>
</comment>
<dbReference type="PANTHER" id="PTHR47806:SF1">
    <property type="entry name" value="RIBOSOMAL PROTEIN UL3 GLUTAMINE METHYLTRANSFERASE"/>
    <property type="match status" value="1"/>
</dbReference>
<dbReference type="InterPro" id="IPR029063">
    <property type="entry name" value="SAM-dependent_MTases_sf"/>
</dbReference>
<comment type="caution">
    <text evidence="6">The sequence shown here is derived from an EMBL/GenBank/DDBJ whole genome shotgun (WGS) entry which is preliminary data.</text>
</comment>
<dbReference type="InterPro" id="IPR002052">
    <property type="entry name" value="DNA_methylase_N6_adenine_CS"/>
</dbReference>
<evidence type="ECO:0000256" key="3">
    <source>
        <dbReference type="ARBA" id="ARBA00022691"/>
    </source>
</evidence>
<sequence length="312" mass="34978">MSGNFSDTLTDTAALQTIGDWLRWTYSRFNEHDLFYGHGSDNSWDEACHLVLQALELPWDFDPSFYSSRVTATESVRLAILVRRRIEEKIPTAYLLNKAWFAGMPFYVDERVLVPRSPVAELIANGFQPWLGDAEVTRVMDLCTGSGCIGIACAMAFPEAQVDLLDISPDALEVARINIDQFEFWDRVEAVESDVFSALGHGDDAPKYQVIISNPPYVDAEDMSDLPDEYHHEPELGLASGNDGLDLTRRILREASEYLTDDGILIVEVGNSCYALDEAFPDVPFTWLEFEQGGHGVFLLTAADLKKYLSNF</sequence>
<comment type="function">
    <text evidence="4">Methylates ribosomal protein uL3 on a specific glutamine residue.</text>
</comment>
<keyword evidence="6" id="KW-0687">Ribonucleoprotein</keyword>
<dbReference type="NCBIfam" id="TIGR00536">
    <property type="entry name" value="hemK_fam"/>
    <property type="match status" value="1"/>
</dbReference>
<organism evidence="6 7">
    <name type="scientific">Parendozoicomonas callyspongiae</name>
    <dbReference type="NCBI Taxonomy" id="2942213"/>
    <lineage>
        <taxon>Bacteria</taxon>
        <taxon>Pseudomonadati</taxon>
        <taxon>Pseudomonadota</taxon>
        <taxon>Gammaproteobacteria</taxon>
        <taxon>Oceanospirillales</taxon>
        <taxon>Endozoicomonadaceae</taxon>
        <taxon>Parendozoicomonas</taxon>
    </lineage>
</organism>
<keyword evidence="1 4" id="KW-0489">Methyltransferase</keyword>
<reference evidence="6 7" key="1">
    <citation type="submission" date="2022-05" db="EMBL/GenBank/DDBJ databases">
        <authorList>
            <person name="Park J.-S."/>
        </authorList>
    </citation>
    <scope>NUCLEOTIDE SEQUENCE [LARGE SCALE GENOMIC DNA]</scope>
    <source>
        <strain evidence="6 7">2012CJ34-2</strain>
    </source>
</reference>
<dbReference type="GO" id="GO:0005840">
    <property type="term" value="C:ribosome"/>
    <property type="evidence" value="ECO:0007669"/>
    <property type="project" value="UniProtKB-KW"/>
</dbReference>
<dbReference type="GO" id="GO:0032259">
    <property type="term" value="P:methylation"/>
    <property type="evidence" value="ECO:0007669"/>
    <property type="project" value="UniProtKB-KW"/>
</dbReference>
<keyword evidence="6" id="KW-0689">Ribosomal protein</keyword>
<dbReference type="CDD" id="cd02440">
    <property type="entry name" value="AdoMet_MTases"/>
    <property type="match status" value="1"/>
</dbReference>
<dbReference type="EMBL" id="JAMFLX010000002">
    <property type="protein sequence ID" value="MCL6268667.1"/>
    <property type="molecule type" value="Genomic_DNA"/>
</dbReference>
<dbReference type="NCBIfam" id="TIGR03533">
    <property type="entry name" value="L3_gln_methyl"/>
    <property type="match status" value="1"/>
</dbReference>
<dbReference type="Gene3D" id="3.40.50.150">
    <property type="entry name" value="Vaccinia Virus protein VP39"/>
    <property type="match status" value="1"/>
</dbReference>
<name>A0ABT0PBA6_9GAMM</name>
<evidence type="ECO:0000256" key="1">
    <source>
        <dbReference type="ARBA" id="ARBA00022603"/>
    </source>
</evidence>
<evidence type="ECO:0000259" key="5">
    <source>
        <dbReference type="Pfam" id="PF05175"/>
    </source>
</evidence>
<keyword evidence="7" id="KW-1185">Reference proteome</keyword>
<gene>
    <name evidence="4 6" type="primary">prmB</name>
    <name evidence="6" type="ORF">M3P05_01700</name>
</gene>
<dbReference type="HAMAP" id="MF_02125">
    <property type="entry name" value="L3_methyltr_PrmB"/>
    <property type="match status" value="1"/>
</dbReference>
<comment type="similarity">
    <text evidence="4">Belongs to the protein N5-glutamine methyltransferase family. PrmB subfamily.</text>
</comment>
<keyword evidence="2 4" id="KW-0808">Transferase</keyword>
<dbReference type="GO" id="GO:0008168">
    <property type="term" value="F:methyltransferase activity"/>
    <property type="evidence" value="ECO:0007669"/>
    <property type="project" value="UniProtKB-KW"/>
</dbReference>
<dbReference type="InterPro" id="IPR017127">
    <property type="entry name" value="Ribosome_uL3_MTase"/>
</dbReference>
<protein>
    <recommendedName>
        <fullName evidence="4">Ribosomal protein uL3 glutamine methyltransferase</fullName>
        <shortName evidence="4">uL3 MTase</shortName>
        <ecNumber evidence="4">2.1.1.298</ecNumber>
    </recommendedName>
    <alternativeName>
        <fullName evidence="4">N5-glutamine methyltransferase PrmB</fullName>
    </alternativeName>
</protein>
<dbReference type="InterPro" id="IPR007848">
    <property type="entry name" value="Small_mtfrase_dom"/>
</dbReference>
<dbReference type="EC" id="2.1.1.298" evidence="4"/>
<dbReference type="Pfam" id="PF05175">
    <property type="entry name" value="MTS"/>
    <property type="match status" value="1"/>
</dbReference>
<evidence type="ECO:0000256" key="2">
    <source>
        <dbReference type="ARBA" id="ARBA00022679"/>
    </source>
</evidence>
<dbReference type="PIRSF" id="PIRSF037167">
    <property type="entry name" value="Mtase_YfcB_prd"/>
    <property type="match status" value="1"/>
</dbReference>
<dbReference type="Proteomes" id="UP001203338">
    <property type="component" value="Unassembled WGS sequence"/>
</dbReference>